<dbReference type="Proteomes" id="UP001239111">
    <property type="component" value="Chromosome 1"/>
</dbReference>
<gene>
    <name evidence="1" type="ORF">QAD02_017702</name>
</gene>
<dbReference type="EMBL" id="CM056741">
    <property type="protein sequence ID" value="KAJ8681910.1"/>
    <property type="molecule type" value="Genomic_DNA"/>
</dbReference>
<comment type="caution">
    <text evidence="1">The sequence shown here is derived from an EMBL/GenBank/DDBJ whole genome shotgun (WGS) entry which is preliminary data.</text>
</comment>
<evidence type="ECO:0000313" key="1">
    <source>
        <dbReference type="EMBL" id="KAJ8681910.1"/>
    </source>
</evidence>
<proteinExistence type="predicted"/>
<sequence length="229" mass="25493">MTEPNLQAQTTTERQAEQVMQDMRNESKRIIDEVNGVIAEGDPSQVKRTSSVSNNVEMKSDAEQRVSIIEIAGNNNDVTNEKEVQISKIKITGNNAEVTNKGATQISDIRGYGNNIRVTQQNVAQWANVTVAGNNPTVQVYACQSHKRVIQMSHDRDQNPYVMEVEEWVQDNVLKHVQRMTNYGTRTIEESGFTRQLSEPNAPEEPLPRKISKLPSVGPDDGESASAQS</sequence>
<evidence type="ECO:0000313" key="2">
    <source>
        <dbReference type="Proteomes" id="UP001239111"/>
    </source>
</evidence>
<keyword evidence="2" id="KW-1185">Reference proteome</keyword>
<name>A0ACC2PEC2_9HYME</name>
<organism evidence="1 2">
    <name type="scientific">Eretmocerus hayati</name>
    <dbReference type="NCBI Taxonomy" id="131215"/>
    <lineage>
        <taxon>Eukaryota</taxon>
        <taxon>Metazoa</taxon>
        <taxon>Ecdysozoa</taxon>
        <taxon>Arthropoda</taxon>
        <taxon>Hexapoda</taxon>
        <taxon>Insecta</taxon>
        <taxon>Pterygota</taxon>
        <taxon>Neoptera</taxon>
        <taxon>Endopterygota</taxon>
        <taxon>Hymenoptera</taxon>
        <taxon>Apocrita</taxon>
        <taxon>Proctotrupomorpha</taxon>
        <taxon>Chalcidoidea</taxon>
        <taxon>Aphelinidae</taxon>
        <taxon>Aphelininae</taxon>
        <taxon>Eretmocerus</taxon>
    </lineage>
</organism>
<reference evidence="1" key="1">
    <citation type="submission" date="2023-04" db="EMBL/GenBank/DDBJ databases">
        <title>A chromosome-level genome assembly of the parasitoid wasp Eretmocerus hayati.</title>
        <authorList>
            <person name="Zhong Y."/>
            <person name="Liu S."/>
            <person name="Liu Y."/>
        </authorList>
    </citation>
    <scope>NUCLEOTIDE SEQUENCE</scope>
    <source>
        <strain evidence="1">ZJU_SS_LIU_2023</strain>
    </source>
</reference>
<protein>
    <submittedName>
        <fullName evidence="1">Uncharacterized protein</fullName>
    </submittedName>
</protein>
<accession>A0ACC2PEC2</accession>